<proteinExistence type="predicted"/>
<name>A0ABR8SES6_9BURK</name>
<dbReference type="RefSeq" id="WP_191724318.1">
    <property type="nucleotide sequence ID" value="NZ_JACSQK010000008.1"/>
</dbReference>
<sequence length="87" mass="9831">MQFFYCELPLPRISPAAHKASNQARFIDLPAHMVDRQVCTGNVRLMRRMKDADNSRFVLSGKLGDVCAALDELAAQEQNNIWRIAAQ</sequence>
<reference evidence="1 2" key="1">
    <citation type="submission" date="2020-08" db="EMBL/GenBank/DDBJ databases">
        <title>A Genomic Blueprint of the Chicken Gut Microbiome.</title>
        <authorList>
            <person name="Gilroy R."/>
            <person name="Ravi A."/>
            <person name="Getino M."/>
            <person name="Pursley I."/>
            <person name="Horton D.L."/>
            <person name="Alikhan N.-F."/>
            <person name="Baker D."/>
            <person name="Gharbi K."/>
            <person name="Hall N."/>
            <person name="Watson M."/>
            <person name="Adriaenssens E.M."/>
            <person name="Foster-Nyarko E."/>
            <person name="Jarju S."/>
            <person name="Secka A."/>
            <person name="Antonio M."/>
            <person name="Oren A."/>
            <person name="Chaudhuri R."/>
            <person name="La Ragione R.M."/>
            <person name="Hildebrand F."/>
            <person name="Pallen M.J."/>
        </authorList>
    </citation>
    <scope>NUCLEOTIDE SEQUENCE [LARGE SCALE GENOMIC DNA]</scope>
    <source>
        <strain evidence="1 2">Sa2CVA6</strain>
    </source>
</reference>
<protein>
    <submittedName>
        <fullName evidence="1">Uncharacterized protein</fullName>
    </submittedName>
</protein>
<evidence type="ECO:0000313" key="1">
    <source>
        <dbReference type="EMBL" id="MBD7961903.1"/>
    </source>
</evidence>
<dbReference type="EMBL" id="JACSQK010000008">
    <property type="protein sequence ID" value="MBD7961903.1"/>
    <property type="molecule type" value="Genomic_DNA"/>
</dbReference>
<comment type="caution">
    <text evidence="1">The sequence shown here is derived from an EMBL/GenBank/DDBJ whole genome shotgun (WGS) entry which is preliminary data.</text>
</comment>
<dbReference type="Proteomes" id="UP000634919">
    <property type="component" value="Unassembled WGS sequence"/>
</dbReference>
<evidence type="ECO:0000313" key="2">
    <source>
        <dbReference type="Proteomes" id="UP000634919"/>
    </source>
</evidence>
<keyword evidence="2" id="KW-1185">Reference proteome</keyword>
<organism evidence="1 2">
    <name type="scientific">Comamonas avium</name>
    <dbReference type="NCBI Taxonomy" id="2762231"/>
    <lineage>
        <taxon>Bacteria</taxon>
        <taxon>Pseudomonadati</taxon>
        <taxon>Pseudomonadota</taxon>
        <taxon>Betaproteobacteria</taxon>
        <taxon>Burkholderiales</taxon>
        <taxon>Comamonadaceae</taxon>
        <taxon>Comamonas</taxon>
    </lineage>
</organism>
<accession>A0ABR8SES6</accession>
<gene>
    <name evidence="1" type="ORF">H9646_15625</name>
</gene>